<keyword evidence="6" id="KW-1185">Reference proteome</keyword>
<name>A0A564U2I5_9FIRM</name>
<feature type="domain" description="Cell envelope-related transcriptional attenuator" evidence="4">
    <location>
        <begin position="267"/>
        <end position="415"/>
    </location>
</feature>
<dbReference type="Pfam" id="PF03816">
    <property type="entry name" value="LytR_cpsA_psr"/>
    <property type="match status" value="1"/>
</dbReference>
<gene>
    <name evidence="5" type="primary">yvhJ</name>
    <name evidence="5" type="ORF">RTSSTS7063_01914</name>
</gene>
<dbReference type="NCBIfam" id="TIGR00350">
    <property type="entry name" value="lytR_cpsA_psr"/>
    <property type="match status" value="1"/>
</dbReference>
<keyword evidence="3" id="KW-0472">Membrane</keyword>
<sequence length="515" mass="56598">MAKRKGSAGNSARRKKSTNKYSRRSGSNKLGTVCIVLQTIASVALMAVLYLLGMIPEKYLILTAAILFFLWCVTLNSQVARRKRGTLGKVFSLLMAVVMFTGSYYVAQANNMIGKITGGNYKVDKMVVAVRADDSAETIEDAASYTYGVQFEKGADNIQTAVTDIEKQVGVDTIEVKEYDSVQEQAQALIDGDCDAIIYNSAYTSLMEEAVDGYSEKAKVLYTFNIRVELNLGNKDSMATDDSITKEPFTVYISGIDVYGDVSETSRSDVNIIAVVNPQTHQILLVTTPRDYYVPIPGVSGGQRDKLTHAGIYGVDASMRTLAELYETDINYFARLNFTSLIDIVDTLGGVDVYSEYEFTTSEDSEHVMDVKKGYNHFNGEEALAFSRERQNVPGGDNQRGKDQQAVITAMLKKCLSPTMLLKANAIMEQVSKDIETNMSQEEINALIKYQLSNNPAWTIQSVAAEGTNSKGTCYSSGDTELFIMEPIESSVQEIIDLVNIVEEGGTLPEGEQLN</sequence>
<proteinExistence type="inferred from homology"/>
<organism evidence="5 6">
    <name type="scientific">[Ruminococcus] torques</name>
    <dbReference type="NCBI Taxonomy" id="33039"/>
    <lineage>
        <taxon>Bacteria</taxon>
        <taxon>Bacillati</taxon>
        <taxon>Bacillota</taxon>
        <taxon>Clostridia</taxon>
        <taxon>Lachnospirales</taxon>
        <taxon>Lachnospiraceae</taxon>
        <taxon>Mediterraneibacter</taxon>
    </lineage>
</organism>
<keyword evidence="3" id="KW-1133">Transmembrane helix</keyword>
<accession>A0A564U2I5</accession>
<comment type="similarity">
    <text evidence="1">Belongs to the LytR/CpsA/Psr (LCP) family.</text>
</comment>
<dbReference type="EMBL" id="CABHNA010000065">
    <property type="protein sequence ID" value="VUX13683.1"/>
    <property type="molecule type" value="Genomic_DNA"/>
</dbReference>
<evidence type="ECO:0000313" key="6">
    <source>
        <dbReference type="Proteomes" id="UP000363661"/>
    </source>
</evidence>
<dbReference type="SUPFAM" id="SSF53850">
    <property type="entry name" value="Periplasmic binding protein-like II"/>
    <property type="match status" value="1"/>
</dbReference>
<feature type="transmembrane region" description="Helical" evidence="3">
    <location>
        <begin position="87"/>
        <end position="107"/>
    </location>
</feature>
<keyword evidence="3" id="KW-0812">Transmembrane</keyword>
<feature type="transmembrane region" description="Helical" evidence="3">
    <location>
        <begin position="59"/>
        <end position="75"/>
    </location>
</feature>
<dbReference type="InterPro" id="IPR004474">
    <property type="entry name" value="LytR_CpsA_psr"/>
</dbReference>
<feature type="region of interest" description="Disordered" evidence="2">
    <location>
        <begin position="1"/>
        <end position="25"/>
    </location>
</feature>
<evidence type="ECO:0000259" key="4">
    <source>
        <dbReference type="Pfam" id="PF03816"/>
    </source>
</evidence>
<dbReference type="PANTHER" id="PTHR33392">
    <property type="entry name" value="POLYISOPRENYL-TEICHOIC ACID--PEPTIDOGLYCAN TEICHOIC ACID TRANSFERASE TAGU"/>
    <property type="match status" value="1"/>
</dbReference>
<dbReference type="Gene3D" id="3.40.190.10">
    <property type="entry name" value="Periplasmic binding protein-like II"/>
    <property type="match status" value="1"/>
</dbReference>
<dbReference type="Proteomes" id="UP000363661">
    <property type="component" value="Unassembled WGS sequence"/>
</dbReference>
<evidence type="ECO:0000313" key="5">
    <source>
        <dbReference type="EMBL" id="VUX13683.1"/>
    </source>
</evidence>
<dbReference type="RefSeq" id="WP_144367309.1">
    <property type="nucleotide sequence ID" value="NZ_CABHNA010000065.1"/>
</dbReference>
<dbReference type="AlphaFoldDB" id="A0A564U2I5"/>
<evidence type="ECO:0000256" key="2">
    <source>
        <dbReference type="SAM" id="MobiDB-lite"/>
    </source>
</evidence>
<feature type="transmembrane region" description="Helical" evidence="3">
    <location>
        <begin position="30"/>
        <end position="53"/>
    </location>
</feature>
<reference evidence="5 6" key="1">
    <citation type="submission" date="2019-07" db="EMBL/GenBank/DDBJ databases">
        <authorList>
            <person name="Hibberd C M."/>
            <person name="Gehrig L. J."/>
            <person name="Chang H.-W."/>
            <person name="Venkatesh S."/>
        </authorList>
    </citation>
    <scope>NUCLEOTIDE SEQUENCE [LARGE SCALE GENOMIC DNA]</scope>
    <source>
        <strain evidence="5">Ruminococcus_torques_SSTS_Bg7063</strain>
    </source>
</reference>
<feature type="compositionally biased region" description="Basic residues" evidence="2">
    <location>
        <begin position="1"/>
        <end position="23"/>
    </location>
</feature>
<evidence type="ECO:0000256" key="3">
    <source>
        <dbReference type="SAM" id="Phobius"/>
    </source>
</evidence>
<dbReference type="InterPro" id="IPR050922">
    <property type="entry name" value="LytR/CpsA/Psr_CW_biosynth"/>
</dbReference>
<dbReference type="Gene3D" id="3.40.630.190">
    <property type="entry name" value="LCP protein"/>
    <property type="match status" value="1"/>
</dbReference>
<protein>
    <submittedName>
        <fullName evidence="5">Transcriptional regulator YvhJ</fullName>
    </submittedName>
</protein>
<dbReference type="PANTHER" id="PTHR33392:SF3">
    <property type="entry name" value="POLYISOPRENYL-TEICHOIC ACID--PEPTIDOGLYCAN TEICHOIC ACID TRANSFERASE TAGT"/>
    <property type="match status" value="1"/>
</dbReference>
<evidence type="ECO:0000256" key="1">
    <source>
        <dbReference type="ARBA" id="ARBA00006068"/>
    </source>
</evidence>